<dbReference type="RefSeq" id="WP_147848156.1">
    <property type="nucleotide sequence ID" value="NZ_VDUZ01000018.1"/>
</dbReference>
<dbReference type="InterPro" id="IPR025110">
    <property type="entry name" value="AMP-bd_C"/>
</dbReference>
<name>A0A5C8PME1_9HYPH</name>
<dbReference type="GO" id="GO:0016878">
    <property type="term" value="F:acid-thiol ligase activity"/>
    <property type="evidence" value="ECO:0007669"/>
    <property type="project" value="UniProtKB-ARBA"/>
</dbReference>
<dbReference type="SUPFAM" id="SSF56801">
    <property type="entry name" value="Acetyl-CoA synthetase-like"/>
    <property type="match status" value="1"/>
</dbReference>
<dbReference type="OrthoDB" id="9803968at2"/>
<keyword evidence="9" id="KW-1185">Reference proteome</keyword>
<keyword evidence="2" id="KW-0436">Ligase</keyword>
<dbReference type="PANTHER" id="PTHR43767:SF1">
    <property type="entry name" value="NONRIBOSOMAL PEPTIDE SYNTHASE PES1 (EUROFUNG)-RELATED"/>
    <property type="match status" value="1"/>
</dbReference>
<comment type="caution">
    <text evidence="8">The sequence shown here is derived from an EMBL/GenBank/DDBJ whole genome shotgun (WGS) entry which is preliminary data.</text>
</comment>
<dbReference type="FunFam" id="3.30.300.30:FF:000008">
    <property type="entry name" value="2,3-dihydroxybenzoate-AMP ligase"/>
    <property type="match status" value="1"/>
</dbReference>
<dbReference type="Gene3D" id="3.40.50.12780">
    <property type="entry name" value="N-terminal domain of ligase-like"/>
    <property type="match status" value="1"/>
</dbReference>
<feature type="domain" description="AMP-dependent synthetase/ligase" evidence="6">
    <location>
        <begin position="30"/>
        <end position="409"/>
    </location>
</feature>
<dbReference type="InterPro" id="IPR042099">
    <property type="entry name" value="ANL_N_sf"/>
</dbReference>
<dbReference type="Pfam" id="PF00501">
    <property type="entry name" value="AMP-binding"/>
    <property type="match status" value="1"/>
</dbReference>
<organism evidence="8 9">
    <name type="scientific">Vineibacter terrae</name>
    <dbReference type="NCBI Taxonomy" id="2586908"/>
    <lineage>
        <taxon>Bacteria</taxon>
        <taxon>Pseudomonadati</taxon>
        <taxon>Pseudomonadota</taxon>
        <taxon>Alphaproteobacteria</taxon>
        <taxon>Hyphomicrobiales</taxon>
        <taxon>Vineibacter</taxon>
    </lineage>
</organism>
<proteinExistence type="inferred from homology"/>
<dbReference type="EC" id="6.2.1.44" evidence="4"/>
<evidence type="ECO:0000256" key="4">
    <source>
        <dbReference type="ARBA" id="ARBA00066616"/>
    </source>
</evidence>
<dbReference type="InterPro" id="IPR045851">
    <property type="entry name" value="AMP-bd_C_sf"/>
</dbReference>
<dbReference type="Pfam" id="PF13193">
    <property type="entry name" value="AMP-binding_C"/>
    <property type="match status" value="1"/>
</dbReference>
<dbReference type="InterPro" id="IPR020845">
    <property type="entry name" value="AMP-binding_CS"/>
</dbReference>
<evidence type="ECO:0000259" key="6">
    <source>
        <dbReference type="Pfam" id="PF00501"/>
    </source>
</evidence>
<accession>A0A5C8PME1</accession>
<dbReference type="AlphaFoldDB" id="A0A5C8PME1"/>
<sequence>MDAQPILPAARVADLSARGLWPDRLLIDALDEAAAGAPDALAIVDHNSMTGRSTRMSYGTLRSHSLRLAAALAAHGVGRGDVVAVQLPNWWHHAAFHLACVRIGAVINPLMPVFRERELQFMLGFAEARVLVVPRLFRGFDYPDMAAGLRSGLPHLAHVFVVGGDDPATSVEACLLDRAWETEVDVDSLFRARRPDANDVTEIMYTSGTTGQPKGVMHTSNTLACKALLANQLFGFRRGDCIYMGSPLAHQTGFMYGMCLAIHNGAPCVLQDIWDPVAAARLIAAERCTITVASTPFLADLVHTQAGHRHDTSSLRLFMCAGAPIPRVLIAAARRSHPGLYVMSGWGMTEMGIATATSPGDPDEKVIETDGRGLPHQQVRVVDADGAVVAPGIEGRLQARCATSFVGYLKRPDAYGVDGDGWLETGDNARMDADGYIRITGRSKDIIIRGGENIPVVEVEELLYRHPAVEDAAIVAMPDSRLGERACAFVTLRPGHALDFRGMIDHFTAARMMKQYLPERLEIIDAFPRTPSGKIQKFKLRERARTLTAHRDDNPRRGSST</sequence>
<dbReference type="EMBL" id="VDUZ01000018">
    <property type="protein sequence ID" value="TXL74476.1"/>
    <property type="molecule type" value="Genomic_DNA"/>
</dbReference>
<dbReference type="PROSITE" id="PS00455">
    <property type="entry name" value="AMP_BINDING"/>
    <property type="match status" value="1"/>
</dbReference>
<evidence type="ECO:0000313" key="9">
    <source>
        <dbReference type="Proteomes" id="UP000321638"/>
    </source>
</evidence>
<comment type="similarity">
    <text evidence="1">Belongs to the ATP-dependent AMP-binding enzyme family.</text>
</comment>
<reference evidence="8 9" key="1">
    <citation type="submission" date="2019-06" db="EMBL/GenBank/DDBJ databases">
        <title>New taxonomy in bacterial strain CC-CFT640, isolated from vineyard.</title>
        <authorList>
            <person name="Lin S.-Y."/>
            <person name="Tsai C.-F."/>
            <person name="Young C.-C."/>
        </authorList>
    </citation>
    <scope>NUCLEOTIDE SEQUENCE [LARGE SCALE GENOMIC DNA]</scope>
    <source>
        <strain evidence="8 9">CC-CFT640</strain>
    </source>
</reference>
<dbReference type="InterPro" id="IPR050237">
    <property type="entry name" value="ATP-dep_AMP-bd_enzyme"/>
</dbReference>
<protein>
    <recommendedName>
        <fullName evidence="5">3-methylmercaptopropionyl-CoA ligase</fullName>
        <ecNumber evidence="4">6.2.1.44</ecNumber>
    </recommendedName>
</protein>
<evidence type="ECO:0000313" key="8">
    <source>
        <dbReference type="EMBL" id="TXL74476.1"/>
    </source>
</evidence>
<evidence type="ECO:0000259" key="7">
    <source>
        <dbReference type="Pfam" id="PF13193"/>
    </source>
</evidence>
<dbReference type="PANTHER" id="PTHR43767">
    <property type="entry name" value="LONG-CHAIN-FATTY-ACID--COA LIGASE"/>
    <property type="match status" value="1"/>
</dbReference>
<feature type="domain" description="AMP-binding enzyme C-terminal" evidence="7">
    <location>
        <begin position="458"/>
        <end position="534"/>
    </location>
</feature>
<evidence type="ECO:0000256" key="5">
    <source>
        <dbReference type="ARBA" id="ARBA00067668"/>
    </source>
</evidence>
<dbReference type="InterPro" id="IPR000873">
    <property type="entry name" value="AMP-dep_synth/lig_dom"/>
</dbReference>
<evidence type="ECO:0000256" key="1">
    <source>
        <dbReference type="ARBA" id="ARBA00006432"/>
    </source>
</evidence>
<evidence type="ECO:0000256" key="2">
    <source>
        <dbReference type="ARBA" id="ARBA00022598"/>
    </source>
</evidence>
<evidence type="ECO:0000256" key="3">
    <source>
        <dbReference type="ARBA" id="ARBA00051915"/>
    </source>
</evidence>
<gene>
    <name evidence="8" type="ORF">FHP25_17090</name>
</gene>
<dbReference type="Proteomes" id="UP000321638">
    <property type="component" value="Unassembled WGS sequence"/>
</dbReference>
<comment type="catalytic activity">
    <reaction evidence="3">
        <text>3-(methylsulfanyl)propanoate + ATP + CoA = 3-(methylsulfanyl)propanoyl-CoA + AMP + diphosphate</text>
        <dbReference type="Rhea" id="RHEA:43052"/>
        <dbReference type="ChEBI" id="CHEBI:30616"/>
        <dbReference type="ChEBI" id="CHEBI:33019"/>
        <dbReference type="ChEBI" id="CHEBI:49016"/>
        <dbReference type="ChEBI" id="CHEBI:57287"/>
        <dbReference type="ChEBI" id="CHEBI:82815"/>
        <dbReference type="ChEBI" id="CHEBI:456215"/>
        <dbReference type="EC" id="6.2.1.44"/>
    </reaction>
    <physiologicalReaction direction="left-to-right" evidence="3">
        <dbReference type="Rhea" id="RHEA:43053"/>
    </physiologicalReaction>
</comment>
<dbReference type="Gene3D" id="3.30.300.30">
    <property type="match status" value="1"/>
</dbReference>